<evidence type="ECO:0000256" key="4">
    <source>
        <dbReference type="SAM" id="Phobius"/>
    </source>
</evidence>
<dbReference type="Gene3D" id="3.40.50.80">
    <property type="entry name" value="Nucleotide-binding domain of ferredoxin-NADP reductase (FNR) module"/>
    <property type="match status" value="1"/>
</dbReference>
<name>A0A8H3SEC5_9EURO</name>
<feature type="domain" description="Ferric reductase NAD binding" evidence="6">
    <location>
        <begin position="160"/>
        <end position="219"/>
    </location>
</feature>
<comment type="caution">
    <text evidence="7">The sequence shown here is derived from an EMBL/GenBank/DDBJ whole genome shotgun (WGS) entry which is preliminary data.</text>
</comment>
<dbReference type="GO" id="GO:0000293">
    <property type="term" value="F:ferric-chelate reductase activity"/>
    <property type="evidence" value="ECO:0007669"/>
    <property type="project" value="TreeGrafter"/>
</dbReference>
<dbReference type="CDD" id="cd06186">
    <property type="entry name" value="NOX_Duox_like_FAD_NADP"/>
    <property type="match status" value="1"/>
</dbReference>
<keyword evidence="2" id="KW-0249">Electron transport</keyword>
<keyword evidence="4" id="KW-0812">Transmembrane</keyword>
<keyword evidence="4" id="KW-0472">Membrane</keyword>
<dbReference type="Pfam" id="PF08022">
    <property type="entry name" value="FAD_binding_8"/>
    <property type="match status" value="1"/>
</dbReference>
<dbReference type="AlphaFoldDB" id="A0A8H3SEC5"/>
<evidence type="ECO:0000256" key="3">
    <source>
        <dbReference type="ARBA" id="ARBA00023002"/>
    </source>
</evidence>
<evidence type="ECO:0000256" key="2">
    <source>
        <dbReference type="ARBA" id="ARBA00022982"/>
    </source>
</evidence>
<evidence type="ECO:0000313" key="7">
    <source>
        <dbReference type="EMBL" id="GFF57590.1"/>
    </source>
</evidence>
<accession>A0A8H3SEC5</accession>
<dbReference type="SUPFAM" id="SSF52343">
    <property type="entry name" value="Ferredoxin reductase-like, C-terminal NADP-linked domain"/>
    <property type="match status" value="1"/>
</dbReference>
<dbReference type="InterPro" id="IPR039261">
    <property type="entry name" value="FNR_nucleotide-bd"/>
</dbReference>
<evidence type="ECO:0000259" key="6">
    <source>
        <dbReference type="Pfam" id="PF08030"/>
    </source>
</evidence>
<gene>
    <name evidence="7" type="ORF">IFM46972_10845</name>
</gene>
<evidence type="ECO:0000256" key="1">
    <source>
        <dbReference type="ARBA" id="ARBA00022448"/>
    </source>
</evidence>
<feature type="domain" description="FAD-binding 8" evidence="5">
    <location>
        <begin position="77"/>
        <end position="152"/>
    </location>
</feature>
<evidence type="ECO:0000259" key="5">
    <source>
        <dbReference type="Pfam" id="PF08022"/>
    </source>
</evidence>
<keyword evidence="3" id="KW-0560">Oxidoreductase</keyword>
<dbReference type="GO" id="GO:0006879">
    <property type="term" value="P:intracellular iron ion homeostasis"/>
    <property type="evidence" value="ECO:0007669"/>
    <property type="project" value="TreeGrafter"/>
</dbReference>
<dbReference type="InterPro" id="IPR013112">
    <property type="entry name" value="FAD-bd_8"/>
</dbReference>
<keyword evidence="1" id="KW-0813">Transport</keyword>
<dbReference type="EMBL" id="BLKC01000155">
    <property type="protein sequence ID" value="GFF57590.1"/>
    <property type="molecule type" value="Genomic_DNA"/>
</dbReference>
<reference evidence="7 8" key="1">
    <citation type="submission" date="2020-01" db="EMBL/GenBank/DDBJ databases">
        <title>Draft genome sequence of Aspergillus udagawae IFM 46972.</title>
        <authorList>
            <person name="Takahashi H."/>
            <person name="Yaguchi T."/>
        </authorList>
    </citation>
    <scope>NUCLEOTIDE SEQUENCE [LARGE SCALE GENOMIC DNA]</scope>
    <source>
        <strain evidence="7 8">IFM 46972</strain>
    </source>
</reference>
<feature type="transmembrane region" description="Helical" evidence="4">
    <location>
        <begin position="29"/>
        <end position="48"/>
    </location>
</feature>
<dbReference type="PANTHER" id="PTHR32361">
    <property type="entry name" value="FERRIC/CUPRIC REDUCTASE TRANSMEMBRANE COMPONENT"/>
    <property type="match status" value="1"/>
</dbReference>
<dbReference type="GO" id="GO:0015677">
    <property type="term" value="P:copper ion import"/>
    <property type="evidence" value="ECO:0007669"/>
    <property type="project" value="TreeGrafter"/>
</dbReference>
<sequence>MHYILALAALVAVWRHVRLQKAFAQIYMVVGSGILIGTTLLHWAILLVRNVTLKQFGSRAQVHRGDGWAQIVIPVNRPFTVHAGMAVYIWMPGVSPFSMFYSHPFTVTWWELNAQGKATSISILVQKKNGFTRSLMDHPGKEFLTWIDGPYGERIDLSSYNNVLLVASGMGIAAQIPYIRELLNKHPKRIFVAWELDDESNLDWVYQWMNQLLLQDKESYVHLAPSYLKPCANSDQILRFGLYLPSHSKSPERPEPWNSKHDRIWKLSGEIDPWKVVSTDFWRQSGTSLVTVSANKRIRKGITEVIRTKMEHVVDLLELPFQPENLRNHRRQKVVTERV</sequence>
<dbReference type="Pfam" id="PF08030">
    <property type="entry name" value="NAD_binding_6"/>
    <property type="match status" value="1"/>
</dbReference>
<evidence type="ECO:0000313" key="8">
    <source>
        <dbReference type="Proteomes" id="UP000465221"/>
    </source>
</evidence>
<dbReference type="GO" id="GO:0006826">
    <property type="term" value="P:iron ion transport"/>
    <property type="evidence" value="ECO:0007669"/>
    <property type="project" value="TreeGrafter"/>
</dbReference>
<dbReference type="InterPro" id="IPR051410">
    <property type="entry name" value="Ferric/Cupric_Reductase"/>
</dbReference>
<keyword evidence="4" id="KW-1133">Transmembrane helix</keyword>
<dbReference type="PANTHER" id="PTHR32361:SF26">
    <property type="entry name" value="FAD-BINDING 8 DOMAIN-CONTAINING PROTEIN-RELATED"/>
    <property type="match status" value="1"/>
</dbReference>
<dbReference type="InterPro" id="IPR013121">
    <property type="entry name" value="Fe_red_NAD-bd_6"/>
</dbReference>
<proteinExistence type="predicted"/>
<dbReference type="Proteomes" id="UP000465221">
    <property type="component" value="Unassembled WGS sequence"/>
</dbReference>
<dbReference type="GO" id="GO:0005886">
    <property type="term" value="C:plasma membrane"/>
    <property type="evidence" value="ECO:0007669"/>
    <property type="project" value="TreeGrafter"/>
</dbReference>
<organism evidence="7 8">
    <name type="scientific">Aspergillus udagawae</name>
    <dbReference type="NCBI Taxonomy" id="91492"/>
    <lineage>
        <taxon>Eukaryota</taxon>
        <taxon>Fungi</taxon>
        <taxon>Dikarya</taxon>
        <taxon>Ascomycota</taxon>
        <taxon>Pezizomycotina</taxon>
        <taxon>Eurotiomycetes</taxon>
        <taxon>Eurotiomycetidae</taxon>
        <taxon>Eurotiales</taxon>
        <taxon>Aspergillaceae</taxon>
        <taxon>Aspergillus</taxon>
        <taxon>Aspergillus subgen. Fumigati</taxon>
    </lineage>
</organism>
<protein>
    <submittedName>
        <fullName evidence="7">FAD-binding domain-containing protein</fullName>
    </submittedName>
</protein>